<evidence type="ECO:0000313" key="10">
    <source>
        <dbReference type="Proteomes" id="UP000827092"/>
    </source>
</evidence>
<dbReference type="Proteomes" id="UP000827092">
    <property type="component" value="Unassembled WGS sequence"/>
</dbReference>
<evidence type="ECO:0000256" key="6">
    <source>
        <dbReference type="ARBA" id="ARBA00022801"/>
    </source>
</evidence>
<accession>A0AAV6VT84</accession>
<keyword evidence="6" id="KW-0378">Hydrolase</keyword>
<reference evidence="9 10" key="1">
    <citation type="journal article" date="2022" name="Nat. Ecol. Evol.">
        <title>A masculinizing supergene underlies an exaggerated male reproductive morph in a spider.</title>
        <authorList>
            <person name="Hendrickx F."/>
            <person name="De Corte Z."/>
            <person name="Sonet G."/>
            <person name="Van Belleghem S.M."/>
            <person name="Kostlbacher S."/>
            <person name="Vangestel C."/>
        </authorList>
    </citation>
    <scope>NUCLEOTIDE SEQUENCE [LARGE SCALE GENOMIC DNA]</scope>
    <source>
        <strain evidence="9">W744_W776</strain>
    </source>
</reference>
<keyword evidence="10" id="KW-1185">Reference proteome</keyword>
<keyword evidence="7" id="KW-0539">Nucleus</keyword>
<dbReference type="GO" id="GO:0004518">
    <property type="term" value="F:nuclease activity"/>
    <property type="evidence" value="ECO:0007669"/>
    <property type="project" value="UniProtKB-KW"/>
</dbReference>
<evidence type="ECO:0000256" key="7">
    <source>
        <dbReference type="ARBA" id="ARBA00023242"/>
    </source>
</evidence>
<name>A0AAV6VT84_9ARAC</name>
<evidence type="ECO:0000259" key="8">
    <source>
        <dbReference type="Pfam" id="PF13359"/>
    </source>
</evidence>
<dbReference type="Pfam" id="PF13359">
    <property type="entry name" value="DDE_Tnp_4"/>
    <property type="match status" value="1"/>
</dbReference>
<proteinExistence type="inferred from homology"/>
<evidence type="ECO:0000256" key="3">
    <source>
        <dbReference type="ARBA" id="ARBA00006958"/>
    </source>
</evidence>
<evidence type="ECO:0000256" key="1">
    <source>
        <dbReference type="ARBA" id="ARBA00001968"/>
    </source>
</evidence>
<dbReference type="PANTHER" id="PTHR22930:SF289">
    <property type="entry name" value="DDE TNP4 DOMAIN-CONTAINING PROTEIN-RELATED"/>
    <property type="match status" value="1"/>
</dbReference>
<sequence>MELRSKRKAEFLLESVISISLYDQTFIICWSTSRKTLPLVIPAVLRAMNFFGQGFDSATVRSVRFKRPLVMLISLKSSFSSKLLKWFVMTLKIGVEYRTSWVLLTALIKIASSGGDTAERFRSRKSTFALNVQTLSDVELSIRNLVVRWPGSTHDSTILDHSYLRAHLEVDLQEKYVVLGDSGYPLRSYLMTPFLNPANIHQTRFNTAQILGRNVVERQYGVWKRRFRCIDSKLRCRLDNAQKIIIATAVLHNIAIGKGDDYAAADDYEDGDVDSINYDQTNGGVARRNAIVAARFTS</sequence>
<comment type="similarity">
    <text evidence="3">Belongs to the HARBI1 family.</text>
</comment>
<dbReference type="GO" id="GO:0046872">
    <property type="term" value="F:metal ion binding"/>
    <property type="evidence" value="ECO:0007669"/>
    <property type="project" value="UniProtKB-KW"/>
</dbReference>
<organism evidence="9 10">
    <name type="scientific">Oedothorax gibbosus</name>
    <dbReference type="NCBI Taxonomy" id="931172"/>
    <lineage>
        <taxon>Eukaryota</taxon>
        <taxon>Metazoa</taxon>
        <taxon>Ecdysozoa</taxon>
        <taxon>Arthropoda</taxon>
        <taxon>Chelicerata</taxon>
        <taxon>Arachnida</taxon>
        <taxon>Araneae</taxon>
        <taxon>Araneomorphae</taxon>
        <taxon>Entelegynae</taxon>
        <taxon>Araneoidea</taxon>
        <taxon>Linyphiidae</taxon>
        <taxon>Erigoninae</taxon>
        <taxon>Oedothorax</taxon>
    </lineage>
</organism>
<feature type="domain" description="DDE Tnp4" evidence="8">
    <location>
        <begin position="112"/>
        <end position="253"/>
    </location>
</feature>
<comment type="caution">
    <text evidence="9">The sequence shown here is derived from an EMBL/GenBank/DDBJ whole genome shotgun (WGS) entry which is preliminary data.</text>
</comment>
<dbReference type="PANTHER" id="PTHR22930">
    <property type="match status" value="1"/>
</dbReference>
<dbReference type="InterPro" id="IPR027806">
    <property type="entry name" value="HARBI1_dom"/>
</dbReference>
<gene>
    <name evidence="9" type="ORF">JTE90_000333</name>
</gene>
<protein>
    <recommendedName>
        <fullName evidence="8">DDE Tnp4 domain-containing protein</fullName>
    </recommendedName>
</protein>
<evidence type="ECO:0000313" key="9">
    <source>
        <dbReference type="EMBL" id="KAG8199468.1"/>
    </source>
</evidence>
<evidence type="ECO:0000256" key="5">
    <source>
        <dbReference type="ARBA" id="ARBA00022723"/>
    </source>
</evidence>
<evidence type="ECO:0000256" key="2">
    <source>
        <dbReference type="ARBA" id="ARBA00004123"/>
    </source>
</evidence>
<comment type="cofactor">
    <cofactor evidence="1">
        <name>a divalent metal cation</name>
        <dbReference type="ChEBI" id="CHEBI:60240"/>
    </cofactor>
</comment>
<dbReference type="InterPro" id="IPR045249">
    <property type="entry name" value="HARBI1-like"/>
</dbReference>
<keyword evidence="5" id="KW-0479">Metal-binding</keyword>
<dbReference type="GO" id="GO:0005634">
    <property type="term" value="C:nucleus"/>
    <property type="evidence" value="ECO:0007669"/>
    <property type="project" value="UniProtKB-SubCell"/>
</dbReference>
<dbReference type="AlphaFoldDB" id="A0AAV6VT84"/>
<dbReference type="GO" id="GO:0016787">
    <property type="term" value="F:hydrolase activity"/>
    <property type="evidence" value="ECO:0007669"/>
    <property type="project" value="UniProtKB-KW"/>
</dbReference>
<keyword evidence="4" id="KW-0540">Nuclease</keyword>
<dbReference type="EMBL" id="JAFNEN010000027">
    <property type="protein sequence ID" value="KAG8199468.1"/>
    <property type="molecule type" value="Genomic_DNA"/>
</dbReference>
<evidence type="ECO:0000256" key="4">
    <source>
        <dbReference type="ARBA" id="ARBA00022722"/>
    </source>
</evidence>
<comment type="subcellular location">
    <subcellularLocation>
        <location evidence="2">Nucleus</location>
    </subcellularLocation>
</comment>